<dbReference type="InterPro" id="IPR009003">
    <property type="entry name" value="Peptidase_S1_PA"/>
</dbReference>
<dbReference type="InterPro" id="IPR001680">
    <property type="entry name" value="WD40_rpt"/>
</dbReference>
<dbReference type="EMBL" id="LMWJ01000005">
    <property type="protein sequence ID" value="KUM79532.1"/>
    <property type="molecule type" value="Genomic_DNA"/>
</dbReference>
<protein>
    <recommendedName>
        <fullName evidence="3">Novel STAND NTPase 1 domain-containing protein</fullName>
    </recommendedName>
</protein>
<comment type="caution">
    <text evidence="4">The sequence shown here is derived from an EMBL/GenBank/DDBJ whole genome shotgun (WGS) entry which is preliminary data.</text>
</comment>
<dbReference type="InterPro" id="IPR049052">
    <property type="entry name" value="nSTAND1"/>
</dbReference>
<feature type="region of interest" description="Disordered" evidence="2">
    <location>
        <begin position="1418"/>
        <end position="1439"/>
    </location>
</feature>
<dbReference type="RefSeq" id="WP_062146278.1">
    <property type="nucleotide sequence ID" value="NZ_KQ947985.1"/>
</dbReference>
<evidence type="ECO:0000313" key="4">
    <source>
        <dbReference type="EMBL" id="KUM79532.1"/>
    </source>
</evidence>
<keyword evidence="5" id="KW-1185">Reference proteome</keyword>
<dbReference type="InterPro" id="IPR015943">
    <property type="entry name" value="WD40/YVTN_repeat-like_dom_sf"/>
</dbReference>
<name>A0A124H5P0_9ACTN</name>
<reference evidence="4 5" key="1">
    <citation type="submission" date="2015-10" db="EMBL/GenBank/DDBJ databases">
        <title>Draft genome sequence of Streptomyces curacoi DSM 40107, type strain for the species Streptomyces curacoi.</title>
        <authorList>
            <person name="Ruckert C."/>
            <person name="Winkler A."/>
            <person name="Kalinowski J."/>
            <person name="Kampfer P."/>
            <person name="Glaeser S."/>
        </authorList>
    </citation>
    <scope>NUCLEOTIDE SEQUENCE [LARGE SCALE GENOMIC DNA]</scope>
    <source>
        <strain evidence="4 5">DSM 40107</strain>
    </source>
</reference>
<dbReference type="SUPFAM" id="SSF50494">
    <property type="entry name" value="Trypsin-like serine proteases"/>
    <property type="match status" value="1"/>
</dbReference>
<keyword evidence="1" id="KW-0853">WD repeat</keyword>
<sequence>MPPGPADDEVIVRGTVRVWSVHGEVIGSGFLLGADLVCTCAHVVAQALGTDETDVVPPSDPVCVDFPLLSEVRTDARAVVERWVPVRADGGGDIALLRLPEPVPGTGSLPLAGDAPVWGHPFRVLGFPQHSDHGVWVSGRLRAPVGNGWTAMETRPSPWGAPIGKGFSGAPVWDLRQGGVVGMTVAADHGEAATTAYLIPTATLLALDPASRTCPFRGLQAFREEDASVFHGRTRDAVRIADAVADTAFVPVAGASGVGKSSLVRAGVLPLLRGTGYTVTDFVRQPGANPTRVLLTALRGQFPHAVLLAELAGEVCANADSAAARAETAVLFAAHLLQHAGHAGHVVLLDQFEEVVGAHPDQARELLDTLLAMTRATGPDGRRLRVLATLRSASLEDLVVSHEPETLSVRVQMLAPMSAGQLAEIISAPVRSLPGTAFETGLPERILADAGADVGHAPGALPMIEFVLAQLWERRTNGLLTHCAYQEIGGVWGALSTYAEQRLAMVCRPGGRLDETAARRLFEQLAIPTGEAGYGLTSLALADLPGDLRAAADILADSRLVVLGRDSAGQETVTLAHESLVRAWPRLRSWLDESRDFRAWQEQFRRRLGEWRDGDRDPALLLQGRDLTTARVQAGKHSTRLTEREREFLAASQRRHRRGLVRSRTAVGLVTALCVLAGLLILAVQRADDRQAAERDSERLAALSDEYAQRDPVNSVFLALAARGSADTPRAYEALLRQYQRMFSVSKARPGFVSGAVRSIQASRDAGRLAVLYGSYGRSQVVSVAGIHAAHPAERRLAGTPAETEAVAVSDDGSRIAAATSEGRIVVWAADSGERIADWRWKPGKHAATTEVLDFSADGRRLLHFMSHNNYDTVCGEKGETRTRLHLREIDAAKTVSLPDGLLGADECPDTVALPAGSAATSPAASPAASNESILVISGFDVPVPGEQNRVESRYSVRLADVDTGQPVWKKQSLHDVVTGSGGRTLAFRQPDGSWTFHSPTSAKPVPAGGRAWGVEESDATGRYFGKSGQGTFGEGEATLAFWHDSGSGKRHSGVLPYTQEPVGVVVSEDRGRTFMVTAQGADVLYALMEQTRHPFPGFDPSSAMEDMTLSPSGKRIAALVPTEKAKAVLSIASPGNALRNLEQRTVHVEADHSTHPLFSNDSAMLLTHGYSSWGLYEVNGLHEIERASGSGDEIISVQPFGDSDFLLLDSRGLHRLDGTTGRLSDFEGPKCAPPSTGPQSRTCTHLVARPAHHDDFLLVRGDGVAELWHLPPAGEQRIRSQSHRIPEYAAAAEDSALFNAEGDTAAVLTNAGLALWQPGLGREVRHVRVAGLSSIAAFSKNRIAMYVSRNPGGYESIEIWDTDGRRIAGLTSLTNVAVWEFRSSALHGYGLVGPVSVPLESGPLVARLCQAVGDRYPPTVRNQLRPEAPRQPPCPTKD</sequence>
<gene>
    <name evidence="4" type="ORF">AQI70_09220</name>
</gene>
<evidence type="ECO:0000259" key="3">
    <source>
        <dbReference type="Pfam" id="PF20703"/>
    </source>
</evidence>
<dbReference type="SUPFAM" id="SSF82171">
    <property type="entry name" value="DPP6 N-terminal domain-like"/>
    <property type="match status" value="1"/>
</dbReference>
<dbReference type="STRING" id="146536.AQI70_09220"/>
<dbReference type="Pfam" id="PF13365">
    <property type="entry name" value="Trypsin_2"/>
    <property type="match status" value="1"/>
</dbReference>
<dbReference type="Gene3D" id="2.40.10.120">
    <property type="match status" value="1"/>
</dbReference>
<evidence type="ECO:0000256" key="2">
    <source>
        <dbReference type="SAM" id="MobiDB-lite"/>
    </source>
</evidence>
<evidence type="ECO:0000256" key="1">
    <source>
        <dbReference type="PROSITE-ProRule" id="PRU00221"/>
    </source>
</evidence>
<proteinExistence type="predicted"/>
<dbReference type="PROSITE" id="PS50082">
    <property type="entry name" value="WD_REPEATS_2"/>
    <property type="match status" value="1"/>
</dbReference>
<feature type="compositionally biased region" description="Pro residues" evidence="2">
    <location>
        <begin position="1430"/>
        <end position="1439"/>
    </location>
</feature>
<organism evidence="4 5">
    <name type="scientific">Streptomyces curacoi</name>
    <dbReference type="NCBI Taxonomy" id="146536"/>
    <lineage>
        <taxon>Bacteria</taxon>
        <taxon>Bacillati</taxon>
        <taxon>Actinomycetota</taxon>
        <taxon>Actinomycetes</taxon>
        <taxon>Kitasatosporales</taxon>
        <taxon>Streptomycetaceae</taxon>
        <taxon>Streptomyces</taxon>
    </lineage>
</organism>
<feature type="domain" description="Novel STAND NTPase 1" evidence="3">
    <location>
        <begin position="215"/>
        <end position="618"/>
    </location>
</feature>
<accession>A0A124H5P0</accession>
<dbReference type="Pfam" id="PF20703">
    <property type="entry name" value="nSTAND1"/>
    <property type="match status" value="1"/>
</dbReference>
<feature type="repeat" description="WD" evidence="1">
    <location>
        <begin position="797"/>
        <end position="838"/>
    </location>
</feature>
<feature type="region of interest" description="Disordered" evidence="2">
    <location>
        <begin position="990"/>
        <end position="1010"/>
    </location>
</feature>
<dbReference type="Proteomes" id="UP000054024">
    <property type="component" value="Unassembled WGS sequence"/>
</dbReference>
<evidence type="ECO:0000313" key="5">
    <source>
        <dbReference type="Proteomes" id="UP000054024"/>
    </source>
</evidence>
<dbReference type="Gene3D" id="2.130.10.10">
    <property type="entry name" value="YVTN repeat-like/Quinoprotein amine dehydrogenase"/>
    <property type="match status" value="1"/>
</dbReference>